<keyword evidence="1" id="KW-0472">Membrane</keyword>
<proteinExistence type="predicted"/>
<evidence type="ECO:0000313" key="3">
    <source>
        <dbReference type="Proteomes" id="UP000016936"/>
    </source>
</evidence>
<sequence>MSGMIATFAILISYCGTLISLRIGLKLDAGIERMQTADSKSNALPAACRLHTGRGGTGRVL</sequence>
<dbReference type="Proteomes" id="UP000016936">
    <property type="component" value="Unassembled WGS sequence"/>
</dbReference>
<feature type="transmembrane region" description="Helical" evidence="1">
    <location>
        <begin position="6"/>
        <end position="25"/>
    </location>
</feature>
<accession>M2SV65</accession>
<dbReference type="OMA" id="MSGMIAT"/>
<dbReference type="EMBL" id="KB445579">
    <property type="protein sequence ID" value="EMD89255.1"/>
    <property type="molecule type" value="Genomic_DNA"/>
</dbReference>
<dbReference type="AlphaFoldDB" id="M2SV65"/>
<reference evidence="2 3" key="1">
    <citation type="journal article" date="2012" name="PLoS Pathog.">
        <title>Diverse lifestyles and strategies of plant pathogenesis encoded in the genomes of eighteen Dothideomycetes fungi.</title>
        <authorList>
            <person name="Ohm R.A."/>
            <person name="Feau N."/>
            <person name="Henrissat B."/>
            <person name="Schoch C.L."/>
            <person name="Horwitz B.A."/>
            <person name="Barry K.W."/>
            <person name="Condon B.J."/>
            <person name="Copeland A.C."/>
            <person name="Dhillon B."/>
            <person name="Glaser F."/>
            <person name="Hesse C.N."/>
            <person name="Kosti I."/>
            <person name="LaButti K."/>
            <person name="Lindquist E.A."/>
            <person name="Lucas S."/>
            <person name="Salamov A.A."/>
            <person name="Bradshaw R.E."/>
            <person name="Ciuffetti L."/>
            <person name="Hamelin R.C."/>
            <person name="Kema G.H.J."/>
            <person name="Lawrence C."/>
            <person name="Scott J.A."/>
            <person name="Spatafora J.W."/>
            <person name="Turgeon B.G."/>
            <person name="de Wit P.J.G.M."/>
            <person name="Zhong S."/>
            <person name="Goodwin S.B."/>
            <person name="Grigoriev I.V."/>
        </authorList>
    </citation>
    <scope>NUCLEOTIDE SEQUENCE [LARGE SCALE GENOMIC DNA]</scope>
    <source>
        <strain evidence="3">C5 / ATCC 48332 / race O</strain>
    </source>
</reference>
<organism evidence="2 3">
    <name type="scientific">Cochliobolus heterostrophus (strain C5 / ATCC 48332 / race O)</name>
    <name type="common">Southern corn leaf blight fungus</name>
    <name type="synonym">Bipolaris maydis</name>
    <dbReference type="NCBI Taxonomy" id="701091"/>
    <lineage>
        <taxon>Eukaryota</taxon>
        <taxon>Fungi</taxon>
        <taxon>Dikarya</taxon>
        <taxon>Ascomycota</taxon>
        <taxon>Pezizomycotina</taxon>
        <taxon>Dothideomycetes</taxon>
        <taxon>Pleosporomycetidae</taxon>
        <taxon>Pleosporales</taxon>
        <taxon>Pleosporineae</taxon>
        <taxon>Pleosporaceae</taxon>
        <taxon>Bipolaris</taxon>
    </lineage>
</organism>
<keyword evidence="3" id="KW-1185">Reference proteome</keyword>
<evidence type="ECO:0000256" key="1">
    <source>
        <dbReference type="SAM" id="Phobius"/>
    </source>
</evidence>
<dbReference type="OrthoDB" id="3690392at2759"/>
<gene>
    <name evidence="2" type="ORF">COCHEDRAFT_1107829</name>
</gene>
<keyword evidence="1" id="KW-1133">Transmembrane helix</keyword>
<evidence type="ECO:0000313" key="2">
    <source>
        <dbReference type="EMBL" id="EMD89255.1"/>
    </source>
</evidence>
<name>M2SV65_COCH5</name>
<protein>
    <submittedName>
        <fullName evidence="2">Uncharacterized protein</fullName>
    </submittedName>
</protein>
<dbReference type="HOGENOM" id="CLU_2922462_0_0_1"/>
<reference evidence="3" key="2">
    <citation type="journal article" date="2013" name="PLoS Genet.">
        <title>Comparative genome structure, secondary metabolite, and effector coding capacity across Cochliobolus pathogens.</title>
        <authorList>
            <person name="Condon B.J."/>
            <person name="Leng Y."/>
            <person name="Wu D."/>
            <person name="Bushley K.E."/>
            <person name="Ohm R.A."/>
            <person name="Otillar R."/>
            <person name="Martin J."/>
            <person name="Schackwitz W."/>
            <person name="Grimwood J."/>
            <person name="MohdZainudin N."/>
            <person name="Xue C."/>
            <person name="Wang R."/>
            <person name="Manning V.A."/>
            <person name="Dhillon B."/>
            <person name="Tu Z.J."/>
            <person name="Steffenson B.J."/>
            <person name="Salamov A."/>
            <person name="Sun H."/>
            <person name="Lowry S."/>
            <person name="LaButti K."/>
            <person name="Han J."/>
            <person name="Copeland A."/>
            <person name="Lindquist E."/>
            <person name="Barry K."/>
            <person name="Schmutz J."/>
            <person name="Baker S.E."/>
            <person name="Ciuffetti L.M."/>
            <person name="Grigoriev I.V."/>
            <person name="Zhong S."/>
            <person name="Turgeon B.G."/>
        </authorList>
    </citation>
    <scope>NUCLEOTIDE SEQUENCE [LARGE SCALE GENOMIC DNA]</scope>
    <source>
        <strain evidence="3">C5 / ATCC 48332 / race O</strain>
    </source>
</reference>
<keyword evidence="1" id="KW-0812">Transmembrane</keyword>